<dbReference type="EMBL" id="APND01000002">
    <property type="protein sequence ID" value="MES1929168.1"/>
    <property type="molecule type" value="Genomic_DNA"/>
</dbReference>
<evidence type="ECO:0000259" key="4">
    <source>
        <dbReference type="PROSITE" id="PS51349"/>
    </source>
</evidence>
<dbReference type="RefSeq" id="WP_353110661.1">
    <property type="nucleotide sequence ID" value="NZ_APND01000002.1"/>
</dbReference>
<name>A0ABV2B193_9GAMM</name>
<dbReference type="Pfam" id="PF01070">
    <property type="entry name" value="FMN_dh"/>
    <property type="match status" value="1"/>
</dbReference>
<comment type="caution">
    <text evidence="5">The sequence shown here is derived from an EMBL/GenBank/DDBJ whole genome shotgun (WGS) entry which is preliminary data.</text>
</comment>
<sequence length="441" mass="46735">MSTDTPPGKSEGPRAGTMARQQAIYTAGMSGHKPTVPIDYSALEAAAEEAMSREAFAYIAGGAGRESTMSANRRAFERWRIVPRMLRDVDSRDTSIELFGRRLNQPFVLCPIGVLEMAHDEADIAVARAAAARGVPMLFSNQASRPMEDCAAAMDTVTPGAPRWFQLYWSKSDALVESLVARAEACGCEALVVTLDTTLLGWRSRDLDMAHLPFLLGQGIAQYTSDPVFRKSLAGASDNGPRPKITTRTLRNVLAAARHFPGSSLRALTSGEALAAVRQFIATYSRPNITWADLAWLRERTRLPIVLKGVLDGADAKLAVEHGVDGLIVSNHGGRQVDGARASLDALPEIVAAAPDLPVILDSGIRGGADVFKALALGATAVGLGRPYAYGLALAGETGVGEVLDNLAADFELTMALAGCADIAAIRAGDTRLVRDETAPG</sequence>
<comment type="similarity">
    <text evidence="3">Belongs to the FMN-dependent alpha-hydroxy acid dehydrogenase family.</text>
</comment>
<dbReference type="PROSITE" id="PS51349">
    <property type="entry name" value="FMN_HYDROXY_ACID_DH_2"/>
    <property type="match status" value="1"/>
</dbReference>
<comment type="cofactor">
    <cofactor evidence="1">
        <name>FMN</name>
        <dbReference type="ChEBI" id="CHEBI:58210"/>
    </cofactor>
</comment>
<accession>A0ABV2B193</accession>
<dbReference type="PANTHER" id="PTHR10578">
    <property type="entry name" value="S -2-HYDROXY-ACID OXIDASE-RELATED"/>
    <property type="match status" value="1"/>
</dbReference>
<proteinExistence type="inferred from homology"/>
<feature type="domain" description="FMN hydroxy acid dehydrogenase" evidence="4">
    <location>
        <begin position="32"/>
        <end position="436"/>
    </location>
</feature>
<dbReference type="InterPro" id="IPR013785">
    <property type="entry name" value="Aldolase_TIM"/>
</dbReference>
<dbReference type="Gene3D" id="3.20.20.70">
    <property type="entry name" value="Aldolase class I"/>
    <property type="match status" value="1"/>
</dbReference>
<keyword evidence="6" id="KW-1185">Reference proteome</keyword>
<dbReference type="InterPro" id="IPR037396">
    <property type="entry name" value="FMN_HAD"/>
</dbReference>
<dbReference type="PANTHER" id="PTHR10578:SF143">
    <property type="entry name" value="FMN-DEPENDENT ALPHA-HYDROXY ACID DEHYDROGENASE PB1A11.03"/>
    <property type="match status" value="1"/>
</dbReference>
<gene>
    <name evidence="5" type="ORF">SADO_07927</name>
</gene>
<evidence type="ECO:0000313" key="6">
    <source>
        <dbReference type="Proteomes" id="UP001460888"/>
    </source>
</evidence>
<reference evidence="5 6" key="1">
    <citation type="submission" date="2013-03" db="EMBL/GenBank/DDBJ databases">
        <title>Salinisphaera dokdonensis CL-ES53 Genome Sequencing.</title>
        <authorList>
            <person name="Li C."/>
            <person name="Lai Q."/>
            <person name="Shao Z."/>
        </authorList>
    </citation>
    <scope>NUCLEOTIDE SEQUENCE [LARGE SCALE GENOMIC DNA]</scope>
    <source>
        <strain evidence="5 6">CL-ES53</strain>
    </source>
</reference>
<dbReference type="InterPro" id="IPR008259">
    <property type="entry name" value="FMN_hydac_DH_AS"/>
</dbReference>
<dbReference type="PROSITE" id="PS00557">
    <property type="entry name" value="FMN_HYDROXY_ACID_DH_1"/>
    <property type="match status" value="1"/>
</dbReference>
<evidence type="ECO:0000313" key="5">
    <source>
        <dbReference type="EMBL" id="MES1929168.1"/>
    </source>
</evidence>
<dbReference type="InterPro" id="IPR012133">
    <property type="entry name" value="Alpha-hydoxy_acid_DH_FMN"/>
</dbReference>
<evidence type="ECO:0000256" key="1">
    <source>
        <dbReference type="ARBA" id="ARBA00001917"/>
    </source>
</evidence>
<keyword evidence="2" id="KW-0560">Oxidoreductase</keyword>
<dbReference type="SUPFAM" id="SSF51395">
    <property type="entry name" value="FMN-linked oxidoreductases"/>
    <property type="match status" value="1"/>
</dbReference>
<protein>
    <submittedName>
        <fullName evidence="5">Lactate 2-monooxygenase</fullName>
    </submittedName>
</protein>
<dbReference type="InterPro" id="IPR000262">
    <property type="entry name" value="FMN-dep_DH"/>
</dbReference>
<evidence type="ECO:0000256" key="3">
    <source>
        <dbReference type="ARBA" id="ARBA00024042"/>
    </source>
</evidence>
<evidence type="ECO:0000256" key="2">
    <source>
        <dbReference type="ARBA" id="ARBA00023002"/>
    </source>
</evidence>
<dbReference type="PIRSF" id="PIRSF000138">
    <property type="entry name" value="Al-hdrx_acd_dh"/>
    <property type="match status" value="1"/>
</dbReference>
<dbReference type="Proteomes" id="UP001460888">
    <property type="component" value="Unassembled WGS sequence"/>
</dbReference>
<organism evidence="5 6">
    <name type="scientific">Salinisphaera dokdonensis CL-ES53</name>
    <dbReference type="NCBI Taxonomy" id="1304272"/>
    <lineage>
        <taxon>Bacteria</taxon>
        <taxon>Pseudomonadati</taxon>
        <taxon>Pseudomonadota</taxon>
        <taxon>Gammaproteobacteria</taxon>
        <taxon>Salinisphaerales</taxon>
        <taxon>Salinisphaeraceae</taxon>
        <taxon>Salinisphaera</taxon>
    </lineage>
</organism>